<dbReference type="PANTHER" id="PTHR24121:SF21">
    <property type="entry name" value="ANKYRIN REPEAT FAMILY PROTEIN"/>
    <property type="match status" value="1"/>
</dbReference>
<dbReference type="Pfam" id="PF12796">
    <property type="entry name" value="Ank_2"/>
    <property type="match status" value="1"/>
</dbReference>
<dbReference type="InterPro" id="IPR002110">
    <property type="entry name" value="Ankyrin_rpt"/>
</dbReference>
<evidence type="ECO:0000256" key="2">
    <source>
        <dbReference type="SAM" id="Phobius"/>
    </source>
</evidence>
<sequence>MMIELVMHSGPTDKQNEQDINVVVPPEPAVMQSAGPTEEQNEQDINAVAFQTTFTDHMAEQKMIELVMHSGPTDKQNEQDINVVVPPEPAVMQSAGPTDEQNEQEINAVKLKAQNTDLKDGSRKDYLKIGVPLYEAAITCNWKAAEAIFQKYKDLELVRYCITENGETALHIAASAKVPGKVKEFVENLVKKMKKEDLALENINYNTALYLAAAAGNINTVKIMLEENGALLSIPGGSAIKMPPALMPIYTAALFGNHNVVKYMYEKSDDLINHPWTPLTRCWLLEKCVENNMFDVALKIVTKYPELETGRVLAVLARKPEAFSETKSNFIQRTISWGINLYSKMSVTHRPSQNGNGSATGVLDQEQPSQNGHGSVSGNLVQEAEIKCSTIGRTIEAGKHLYSSSYSIIGKTITYGKHHCSSSIIGRVIKSGLATLFLSITTMTVAFSVSFFVLYNKGVIWMPILIGVFAVMPVLLYIRLQYALFCDVIRSTYGSRSYVSSGLNIEIKISTSNGSNGAWVMFAVKAESLKSVWLLLSMHIYRAFISYTVVSVLKTLESIRASFFWGGCGEQKKMAWVKWSHVMASLDKGGLGVGSLKAFNLALLQKWRWRLVNNPDVLWACVIKAIHEVDAGIDGKGCKSKGMWEKIVEALLSMVAEIGNVSLSNQPNSWHWNIDPDGIFSVNTTRNHIDDCLLPSLSPSFMWSKFLPRKWIEDWRATKDSKDRMFIPAMHLIISCSDILSLDWKLLHAICSVIMVDGEKLPKNKGLALPYLSIITSLMHYGGNMTPLLICLTAFMGLDEIYALIRSIILTTDPIYDVKGAFATFSRDESQMITQSHNVSKTGNGNAAFVVRTNSKTGNSNSSNSNNQPKKLKRPNLVYTHCNMNGHTADKCFKLIGYPPNFKRNTGTNRGSTSNNVVSGNKDQSFGSSNSLIDDQYRRLMALIRIGHPSCHTPSKAKTRGVTDDIK</sequence>
<name>A0A6L2K750_TANCI</name>
<feature type="region of interest" description="Disordered" evidence="1">
    <location>
        <begin position="853"/>
        <end position="873"/>
    </location>
</feature>
<organism evidence="3">
    <name type="scientific">Tanacetum cinerariifolium</name>
    <name type="common">Dalmatian daisy</name>
    <name type="synonym">Chrysanthemum cinerariifolium</name>
    <dbReference type="NCBI Taxonomy" id="118510"/>
    <lineage>
        <taxon>Eukaryota</taxon>
        <taxon>Viridiplantae</taxon>
        <taxon>Streptophyta</taxon>
        <taxon>Embryophyta</taxon>
        <taxon>Tracheophyta</taxon>
        <taxon>Spermatophyta</taxon>
        <taxon>Magnoliopsida</taxon>
        <taxon>eudicotyledons</taxon>
        <taxon>Gunneridae</taxon>
        <taxon>Pentapetalae</taxon>
        <taxon>asterids</taxon>
        <taxon>campanulids</taxon>
        <taxon>Asterales</taxon>
        <taxon>Asteraceae</taxon>
        <taxon>Asteroideae</taxon>
        <taxon>Anthemideae</taxon>
        <taxon>Anthemidinae</taxon>
        <taxon>Tanacetum</taxon>
    </lineage>
</organism>
<feature type="transmembrane region" description="Helical" evidence="2">
    <location>
        <begin position="433"/>
        <end position="454"/>
    </location>
</feature>
<feature type="compositionally biased region" description="Polar residues" evidence="1">
    <location>
        <begin position="350"/>
        <end position="359"/>
    </location>
</feature>
<comment type="caution">
    <text evidence="3">The sequence shown here is derived from an EMBL/GenBank/DDBJ whole genome shotgun (WGS) entry which is preliminary data.</text>
</comment>
<dbReference type="InterPro" id="IPR036770">
    <property type="entry name" value="Ankyrin_rpt-contain_sf"/>
</dbReference>
<evidence type="ECO:0000313" key="3">
    <source>
        <dbReference type="EMBL" id="GEU45218.1"/>
    </source>
</evidence>
<reference evidence="3" key="1">
    <citation type="journal article" date="2019" name="Sci. Rep.">
        <title>Draft genome of Tanacetum cinerariifolium, the natural source of mosquito coil.</title>
        <authorList>
            <person name="Yamashiro T."/>
            <person name="Shiraishi A."/>
            <person name="Satake H."/>
            <person name="Nakayama K."/>
        </authorList>
    </citation>
    <scope>NUCLEOTIDE SEQUENCE</scope>
</reference>
<dbReference type="AlphaFoldDB" id="A0A6L2K750"/>
<protein>
    <submittedName>
        <fullName evidence="3">Ankyrin repeat-containing domain, PGG domain protein</fullName>
    </submittedName>
</protein>
<keyword evidence="2" id="KW-0812">Transmembrane</keyword>
<proteinExistence type="predicted"/>
<feature type="compositionally biased region" description="Polar residues" evidence="1">
    <location>
        <begin position="366"/>
        <end position="377"/>
    </location>
</feature>
<dbReference type="EMBL" id="BKCJ010001955">
    <property type="protein sequence ID" value="GEU45218.1"/>
    <property type="molecule type" value="Genomic_DNA"/>
</dbReference>
<keyword evidence="2" id="KW-1133">Transmembrane helix</keyword>
<keyword evidence="2" id="KW-0472">Membrane</keyword>
<dbReference type="PANTHER" id="PTHR24121">
    <property type="entry name" value="NO MECHANORECEPTOR POTENTIAL C, ISOFORM D-RELATED"/>
    <property type="match status" value="1"/>
</dbReference>
<accession>A0A6L2K750</accession>
<feature type="compositionally biased region" description="Polar residues" evidence="1">
    <location>
        <begin position="917"/>
        <end position="930"/>
    </location>
</feature>
<dbReference type="SMART" id="SM00248">
    <property type="entry name" value="ANK"/>
    <property type="match status" value="3"/>
</dbReference>
<feature type="compositionally biased region" description="Low complexity" evidence="1">
    <location>
        <begin position="904"/>
        <end position="916"/>
    </location>
</feature>
<feature type="transmembrane region" description="Helical" evidence="2">
    <location>
        <begin position="460"/>
        <end position="480"/>
    </location>
</feature>
<feature type="region of interest" description="Disordered" evidence="1">
    <location>
        <begin position="904"/>
        <end position="930"/>
    </location>
</feature>
<dbReference type="Gene3D" id="1.25.40.20">
    <property type="entry name" value="Ankyrin repeat-containing domain"/>
    <property type="match status" value="1"/>
</dbReference>
<gene>
    <name evidence="3" type="ORF">Tci_017196</name>
</gene>
<feature type="region of interest" description="Disordered" evidence="1">
    <location>
        <begin position="350"/>
        <end position="377"/>
    </location>
</feature>
<dbReference type="SUPFAM" id="SSF48403">
    <property type="entry name" value="Ankyrin repeat"/>
    <property type="match status" value="1"/>
</dbReference>
<evidence type="ECO:0000256" key="1">
    <source>
        <dbReference type="SAM" id="MobiDB-lite"/>
    </source>
</evidence>